<evidence type="ECO:0000259" key="1">
    <source>
        <dbReference type="Pfam" id="PF12654"/>
    </source>
</evidence>
<dbReference type="OrthoDB" id="159408at2"/>
<dbReference type="InterPro" id="IPR024264">
    <property type="entry name" value="DUF3786"/>
</dbReference>
<reference evidence="3" key="1">
    <citation type="submission" date="2018-02" db="EMBL/GenBank/DDBJ databases">
        <authorList>
            <person name="Hausmann B."/>
        </authorList>
    </citation>
    <scope>NUCLEOTIDE SEQUENCE [LARGE SCALE GENOMIC DNA]</scope>
    <source>
        <strain evidence="3">Peat soil MAG SbF1</strain>
    </source>
</reference>
<organism evidence="2 3">
    <name type="scientific">Candidatus Desulfosporosinus infrequens</name>
    <dbReference type="NCBI Taxonomy" id="2043169"/>
    <lineage>
        <taxon>Bacteria</taxon>
        <taxon>Bacillati</taxon>
        <taxon>Bacillota</taxon>
        <taxon>Clostridia</taxon>
        <taxon>Eubacteriales</taxon>
        <taxon>Desulfitobacteriaceae</taxon>
        <taxon>Desulfosporosinus</taxon>
    </lineage>
</organism>
<evidence type="ECO:0000313" key="3">
    <source>
        <dbReference type="Proteomes" id="UP000238916"/>
    </source>
</evidence>
<dbReference type="Proteomes" id="UP000238916">
    <property type="component" value="Unassembled WGS sequence"/>
</dbReference>
<dbReference type="AlphaFoldDB" id="A0A2U3LPI7"/>
<feature type="domain" description="DUF3786" evidence="1">
    <location>
        <begin position="26"/>
        <end position="200"/>
    </location>
</feature>
<accession>A0A2U3LPI7</accession>
<dbReference type="Pfam" id="PF12654">
    <property type="entry name" value="DUF3786"/>
    <property type="match status" value="1"/>
</dbReference>
<dbReference type="EMBL" id="OMOF01000675">
    <property type="protein sequence ID" value="SPF53845.1"/>
    <property type="molecule type" value="Genomic_DNA"/>
</dbReference>
<gene>
    <name evidence="2" type="ORF">SBF1_7060002</name>
</gene>
<evidence type="ECO:0000313" key="2">
    <source>
        <dbReference type="EMBL" id="SPF53845.1"/>
    </source>
</evidence>
<sequence length="217" mass="24354">MAKEDQKKYRDALEHAKREFAKRSLSKVLELSGAEPHGESGLVIRYGERLYQVQYPVGEISPCESKEYGDWVEITDRILILQYLTEVCGVPPSGRWISFRELPWGNNHYAAFKLEAMDPLAKRFGSSPAEFELACLNLGGKKLAMGDLAFALPVLPRLQLAFILWLADEEWPARANILFDATASMHLNTEGLEVLGINIAEKIIALTDKEESGTMIK</sequence>
<proteinExistence type="predicted"/>
<protein>
    <recommendedName>
        <fullName evidence="1">DUF3786 domain-containing protein</fullName>
    </recommendedName>
</protein>
<name>A0A2U3LPI7_9FIRM</name>